<evidence type="ECO:0008006" key="3">
    <source>
        <dbReference type="Google" id="ProtNLM"/>
    </source>
</evidence>
<comment type="caution">
    <text evidence="1">The sequence shown here is derived from an EMBL/GenBank/DDBJ whole genome shotgun (WGS) entry which is preliminary data.</text>
</comment>
<evidence type="ECO:0000313" key="1">
    <source>
        <dbReference type="EMBL" id="MBB4762087.1"/>
    </source>
</evidence>
<dbReference type="AlphaFoldDB" id="A0A7W7HWK8"/>
<gene>
    <name evidence="1" type="ORF">BJ971_002643</name>
</gene>
<accession>A0A7W7HWK8</accession>
<dbReference type="Proteomes" id="UP000578112">
    <property type="component" value="Unassembled WGS sequence"/>
</dbReference>
<dbReference type="RefSeq" id="WP_184992958.1">
    <property type="nucleotide sequence ID" value="NZ_BOMK01000057.1"/>
</dbReference>
<protein>
    <recommendedName>
        <fullName evidence="3">Cache domain-containing protein</fullName>
    </recommendedName>
</protein>
<reference evidence="1 2" key="1">
    <citation type="submission" date="2020-08" db="EMBL/GenBank/DDBJ databases">
        <title>Sequencing the genomes of 1000 actinobacteria strains.</title>
        <authorList>
            <person name="Klenk H.-P."/>
        </authorList>
    </citation>
    <scope>NUCLEOTIDE SEQUENCE [LARGE SCALE GENOMIC DNA]</scope>
    <source>
        <strain evidence="1 2">DSM 43149</strain>
    </source>
</reference>
<name>A0A7W7HWK8_9ACTN</name>
<evidence type="ECO:0000313" key="2">
    <source>
        <dbReference type="Proteomes" id="UP000578112"/>
    </source>
</evidence>
<proteinExistence type="predicted"/>
<organism evidence="1 2">
    <name type="scientific">Actinoplanes digitatis</name>
    <dbReference type="NCBI Taxonomy" id="1868"/>
    <lineage>
        <taxon>Bacteria</taxon>
        <taxon>Bacillati</taxon>
        <taxon>Actinomycetota</taxon>
        <taxon>Actinomycetes</taxon>
        <taxon>Micromonosporales</taxon>
        <taxon>Micromonosporaceae</taxon>
        <taxon>Actinoplanes</taxon>
    </lineage>
</organism>
<dbReference type="Gene3D" id="3.30.450.20">
    <property type="entry name" value="PAS domain"/>
    <property type="match status" value="1"/>
</dbReference>
<dbReference type="EMBL" id="JACHNH010000001">
    <property type="protein sequence ID" value="MBB4762087.1"/>
    <property type="molecule type" value="Genomic_DNA"/>
</dbReference>
<sequence>MTEVFAWPAAAPAAAGIAAELERLCATVFAPLVALAEAAAAAIPADRAPLLADLGVVRPAAVAQLNRGDALVAGCGLIADPGLIADAPWHLAWWTAGADREIAPLRVVSDPARDGFRDYTVLEWWSVPRRTGRRHITGPYVDYLCTDAYTLTFTVPVRRADGSMAAVVGSDVYVARAERLLLPALRACGRPATVVNRAGRVVVSTLPEHVTGSLVRSFPAGWVRHDCGDVPFGVLVCG</sequence>
<dbReference type="CDD" id="cd12913">
    <property type="entry name" value="PDC1_MCP_like"/>
    <property type="match status" value="1"/>
</dbReference>
<keyword evidence="2" id="KW-1185">Reference proteome</keyword>